<evidence type="ECO:0008006" key="3">
    <source>
        <dbReference type="Google" id="ProtNLM"/>
    </source>
</evidence>
<comment type="caution">
    <text evidence="1">The sequence shown here is derived from an EMBL/GenBank/DDBJ whole genome shotgun (WGS) entry which is preliminary data.</text>
</comment>
<dbReference type="EMBL" id="QICN01000003">
    <property type="protein sequence ID" value="PXV69704.1"/>
    <property type="molecule type" value="Genomic_DNA"/>
</dbReference>
<evidence type="ECO:0000313" key="1">
    <source>
        <dbReference type="EMBL" id="PXV69704.1"/>
    </source>
</evidence>
<dbReference type="InterPro" id="IPR012348">
    <property type="entry name" value="RNR-like"/>
</dbReference>
<dbReference type="Proteomes" id="UP000248330">
    <property type="component" value="Unassembled WGS sequence"/>
</dbReference>
<reference evidence="1 2" key="1">
    <citation type="submission" date="2018-04" db="EMBL/GenBank/DDBJ databases">
        <title>Genomic Encyclopedia of Type Strains, Phase IV (KMG-IV): sequencing the most valuable type-strain genomes for metagenomic binning, comparative biology and taxonomic classification.</title>
        <authorList>
            <person name="Goeker M."/>
        </authorList>
    </citation>
    <scope>NUCLEOTIDE SEQUENCE [LARGE SCALE GENOMIC DNA]</scope>
    <source>
        <strain evidence="1 2">DSM 104150</strain>
    </source>
</reference>
<dbReference type="InterPro" id="IPR009078">
    <property type="entry name" value="Ferritin-like_SF"/>
</dbReference>
<accession>A0A318EDJ5</accession>
<proteinExistence type="predicted"/>
<gene>
    <name evidence="1" type="ORF">C8D93_103280</name>
</gene>
<evidence type="ECO:0000313" key="2">
    <source>
        <dbReference type="Proteomes" id="UP000248330"/>
    </source>
</evidence>
<dbReference type="GO" id="GO:0016491">
    <property type="term" value="F:oxidoreductase activity"/>
    <property type="evidence" value="ECO:0007669"/>
    <property type="project" value="InterPro"/>
</dbReference>
<dbReference type="AlphaFoldDB" id="A0A318EDJ5"/>
<dbReference type="SUPFAM" id="SSF47240">
    <property type="entry name" value="Ferritin-like"/>
    <property type="match status" value="1"/>
</dbReference>
<dbReference type="RefSeq" id="WP_211307257.1">
    <property type="nucleotide sequence ID" value="NZ_CAWNXA010000003.1"/>
</dbReference>
<protein>
    <recommendedName>
        <fullName evidence="3">Ferritin-like domain-containing protein</fullName>
    </recommendedName>
</protein>
<organism evidence="1 2">
    <name type="scientific">Sinimarinibacterium flocculans</name>
    <dbReference type="NCBI Taxonomy" id="985250"/>
    <lineage>
        <taxon>Bacteria</taxon>
        <taxon>Pseudomonadati</taxon>
        <taxon>Pseudomonadota</taxon>
        <taxon>Gammaproteobacteria</taxon>
        <taxon>Nevskiales</taxon>
        <taxon>Nevskiaceae</taxon>
        <taxon>Sinimarinibacterium</taxon>
    </lineage>
</organism>
<name>A0A318EDJ5_9GAMM</name>
<sequence length="407" mass="46123">MNATTTMDRMLDGLPRKAQNRIYGVLDNLRVMGSVGNARVAASMAPSVVRGLVLGRAHSGDAVPMQARHAAHFDLTYQNEFPEMYDLYRRAVAGQWNGERDLDWSTNVDPENPETAVMPLDYPPFAGLAEKGIHLNAKEKLRFANDLASWTLSQFMHGEQGALYAAAQVTESVTWLDGKFYGATQVMDEGRHLEVFLRYLDTKLQKTYAVNDNLFVILDDLLTDGRWDVKFLGMQIMVEGLALGAFGTMYNFTKEPLLKQLLKYVIQDEARHVHYGVLALRDHITKELSPAEIREREDWAYEVALLMRNRFLSHEIYYEWFEGRLSLKDWDDVVLKAPSMAAFRHLMFLRLIPNLEYIGLMSDRIKVHYDKSGLTSFLGGKNATQLSADDLLRDIAAYKPEGAASAS</sequence>
<dbReference type="CDD" id="cd00657">
    <property type="entry name" value="Ferritin_like"/>
    <property type="match status" value="1"/>
</dbReference>
<dbReference type="Gene3D" id="1.10.620.20">
    <property type="entry name" value="Ribonucleotide Reductase, subunit A"/>
    <property type="match status" value="1"/>
</dbReference>
<keyword evidence="2" id="KW-1185">Reference proteome</keyword>